<keyword evidence="4 6" id="KW-1133">Transmembrane helix</keyword>
<feature type="transmembrane region" description="Helical" evidence="6">
    <location>
        <begin position="156"/>
        <end position="176"/>
    </location>
</feature>
<evidence type="ECO:0000313" key="9">
    <source>
        <dbReference type="Proteomes" id="UP001150830"/>
    </source>
</evidence>
<dbReference type="PANTHER" id="PTHR32322:SF2">
    <property type="entry name" value="EAMA DOMAIN-CONTAINING PROTEIN"/>
    <property type="match status" value="1"/>
</dbReference>
<dbReference type="SUPFAM" id="SSF103481">
    <property type="entry name" value="Multidrug resistance efflux transporter EmrE"/>
    <property type="match status" value="2"/>
</dbReference>
<organism evidence="8 9">
    <name type="scientific">Parathalassolituus penaei</name>
    <dbReference type="NCBI Taxonomy" id="2997323"/>
    <lineage>
        <taxon>Bacteria</taxon>
        <taxon>Pseudomonadati</taxon>
        <taxon>Pseudomonadota</taxon>
        <taxon>Gammaproteobacteria</taxon>
        <taxon>Oceanospirillales</taxon>
        <taxon>Oceanospirillaceae</taxon>
        <taxon>Parathalassolituus</taxon>
    </lineage>
</organism>
<comment type="caution">
    <text evidence="8">The sequence shown here is derived from an EMBL/GenBank/DDBJ whole genome shotgun (WGS) entry which is preliminary data.</text>
</comment>
<feature type="transmembrane region" description="Helical" evidence="6">
    <location>
        <begin position="248"/>
        <end position="267"/>
    </location>
</feature>
<keyword evidence="5 6" id="KW-0472">Membrane</keyword>
<feature type="transmembrane region" description="Helical" evidence="6">
    <location>
        <begin position="219"/>
        <end position="239"/>
    </location>
</feature>
<evidence type="ECO:0000259" key="7">
    <source>
        <dbReference type="Pfam" id="PF00892"/>
    </source>
</evidence>
<dbReference type="RefSeq" id="WP_283174403.1">
    <property type="nucleotide sequence ID" value="NZ_JAPNOA010000039.1"/>
</dbReference>
<feature type="transmembrane region" description="Helical" evidence="6">
    <location>
        <begin position="273"/>
        <end position="290"/>
    </location>
</feature>
<dbReference type="PANTHER" id="PTHR32322">
    <property type="entry name" value="INNER MEMBRANE TRANSPORTER"/>
    <property type="match status" value="1"/>
</dbReference>
<comment type="subcellular location">
    <subcellularLocation>
        <location evidence="1">Membrane</location>
        <topology evidence="1">Multi-pass membrane protein</topology>
    </subcellularLocation>
</comment>
<feature type="domain" description="EamA" evidence="7">
    <location>
        <begin position="155"/>
        <end position="290"/>
    </location>
</feature>
<keyword evidence="9" id="KW-1185">Reference proteome</keyword>
<proteinExistence type="inferred from homology"/>
<keyword evidence="3 6" id="KW-0812">Transmembrane</keyword>
<feature type="transmembrane region" description="Helical" evidence="6">
    <location>
        <begin position="100"/>
        <end position="119"/>
    </location>
</feature>
<evidence type="ECO:0000256" key="3">
    <source>
        <dbReference type="ARBA" id="ARBA00022692"/>
    </source>
</evidence>
<feature type="transmembrane region" description="Helical" evidence="6">
    <location>
        <begin position="70"/>
        <end position="88"/>
    </location>
</feature>
<comment type="similarity">
    <text evidence="2">Belongs to the EamA transporter family.</text>
</comment>
<feature type="transmembrane region" description="Helical" evidence="6">
    <location>
        <begin position="126"/>
        <end position="144"/>
    </location>
</feature>
<dbReference type="Proteomes" id="UP001150830">
    <property type="component" value="Unassembled WGS sequence"/>
</dbReference>
<protein>
    <submittedName>
        <fullName evidence="8">DMT family transporter</fullName>
    </submittedName>
</protein>
<dbReference type="InterPro" id="IPR000620">
    <property type="entry name" value="EamA_dom"/>
</dbReference>
<accession>A0A9X3EEQ3</accession>
<evidence type="ECO:0000256" key="6">
    <source>
        <dbReference type="SAM" id="Phobius"/>
    </source>
</evidence>
<gene>
    <name evidence="8" type="ORF">OUO13_13440</name>
</gene>
<dbReference type="AlphaFoldDB" id="A0A9X3EEQ3"/>
<evidence type="ECO:0000256" key="4">
    <source>
        <dbReference type="ARBA" id="ARBA00022989"/>
    </source>
</evidence>
<dbReference type="GO" id="GO:0016020">
    <property type="term" value="C:membrane"/>
    <property type="evidence" value="ECO:0007669"/>
    <property type="project" value="UniProtKB-SubCell"/>
</dbReference>
<reference evidence="8" key="1">
    <citation type="submission" date="2022-11" db="EMBL/GenBank/DDBJ databases">
        <title>Parathalassolutuus dongxingensis gen. nov., sp. nov., a novel member of family Oceanospirillaceae isolated from a coastal shrimp pond in Guangxi, China.</title>
        <authorList>
            <person name="Chen H."/>
        </authorList>
    </citation>
    <scope>NUCLEOTIDE SEQUENCE</scope>
    <source>
        <strain evidence="8">G-43</strain>
    </source>
</reference>
<sequence length="316" mass="33873">MSLRRPLDKTAIGLMVLVCFIFSSQQLAMKGAAADLLPALQVGIRSLIAMTLFGTFVWLSGQYRQFRPGLWLPGCMAGVLFCLEYIALGEGLNYTSTGHAVVFMYTSPIFAALGLHFLVPSERLSGWQWVGAGLAFAGILLAFVDKGSSGHNSIYGDMLCLGAGIAWGATTVLIRSSGLANAPALQTLLFQLGVTVVLMGIVMSPALEWPINLSTTLLLSLGWQTLVITMLGMTLWFWLIRNYPASRIGVLSFLTPVFGVILGAVWLNEEVEPGFIAGSLLVLAGILLVSGHEWLQQRRRAAQPTPTNLAGESAAG</sequence>
<dbReference type="InterPro" id="IPR037185">
    <property type="entry name" value="EmrE-like"/>
</dbReference>
<dbReference type="EMBL" id="JAPNOA010000039">
    <property type="protein sequence ID" value="MCY0966192.1"/>
    <property type="molecule type" value="Genomic_DNA"/>
</dbReference>
<evidence type="ECO:0000313" key="8">
    <source>
        <dbReference type="EMBL" id="MCY0966192.1"/>
    </source>
</evidence>
<dbReference type="Pfam" id="PF00892">
    <property type="entry name" value="EamA"/>
    <property type="match status" value="2"/>
</dbReference>
<dbReference type="InterPro" id="IPR050638">
    <property type="entry name" value="AA-Vitamin_Transporters"/>
</dbReference>
<feature type="transmembrane region" description="Helical" evidence="6">
    <location>
        <begin position="188"/>
        <end position="207"/>
    </location>
</feature>
<feature type="transmembrane region" description="Helical" evidence="6">
    <location>
        <begin position="44"/>
        <end position="63"/>
    </location>
</feature>
<evidence type="ECO:0000256" key="1">
    <source>
        <dbReference type="ARBA" id="ARBA00004141"/>
    </source>
</evidence>
<evidence type="ECO:0000256" key="2">
    <source>
        <dbReference type="ARBA" id="ARBA00007362"/>
    </source>
</evidence>
<feature type="domain" description="EamA" evidence="7">
    <location>
        <begin position="11"/>
        <end position="143"/>
    </location>
</feature>
<name>A0A9X3EEQ3_9GAMM</name>
<evidence type="ECO:0000256" key="5">
    <source>
        <dbReference type="ARBA" id="ARBA00023136"/>
    </source>
</evidence>